<sequence>MASKISFLSFVFVFTILFTSSGIQFGAAMRHLHENPLLKKYFPGLALSLTGPVPPIHGSPCTHIPGGSGECHSAHTINEMNFAGQAVRAPPAFSRNFIDSSVAS</sequence>
<accession>A0ACC0YFW5</accession>
<reference evidence="2" key="1">
    <citation type="journal article" date="2023" name="G3 (Bethesda)">
        <title>Genome assembly and association tests identify interacting loci associated with vigor, precocity, and sex in interspecific pistachio rootstocks.</title>
        <authorList>
            <person name="Palmer W."/>
            <person name="Jacygrad E."/>
            <person name="Sagayaradj S."/>
            <person name="Cavanaugh K."/>
            <person name="Han R."/>
            <person name="Bertier L."/>
            <person name="Beede B."/>
            <person name="Kafkas S."/>
            <person name="Golino D."/>
            <person name="Preece J."/>
            <person name="Michelmore R."/>
        </authorList>
    </citation>
    <scope>NUCLEOTIDE SEQUENCE [LARGE SCALE GENOMIC DNA]</scope>
</reference>
<keyword evidence="2" id="KW-1185">Reference proteome</keyword>
<dbReference type="Proteomes" id="UP001163603">
    <property type="component" value="Chromosome 7"/>
</dbReference>
<protein>
    <submittedName>
        <fullName evidence="1">Uncharacterized protein</fullName>
    </submittedName>
</protein>
<organism evidence="1 2">
    <name type="scientific">Pistacia integerrima</name>
    <dbReference type="NCBI Taxonomy" id="434235"/>
    <lineage>
        <taxon>Eukaryota</taxon>
        <taxon>Viridiplantae</taxon>
        <taxon>Streptophyta</taxon>
        <taxon>Embryophyta</taxon>
        <taxon>Tracheophyta</taxon>
        <taxon>Spermatophyta</taxon>
        <taxon>Magnoliopsida</taxon>
        <taxon>eudicotyledons</taxon>
        <taxon>Gunneridae</taxon>
        <taxon>Pentapetalae</taxon>
        <taxon>rosids</taxon>
        <taxon>malvids</taxon>
        <taxon>Sapindales</taxon>
        <taxon>Anacardiaceae</taxon>
        <taxon>Pistacia</taxon>
    </lineage>
</organism>
<gene>
    <name evidence="1" type="ORF">Pint_24651</name>
</gene>
<evidence type="ECO:0000313" key="2">
    <source>
        <dbReference type="Proteomes" id="UP001163603"/>
    </source>
</evidence>
<evidence type="ECO:0000313" key="1">
    <source>
        <dbReference type="EMBL" id="KAJ0036045.1"/>
    </source>
</evidence>
<proteinExistence type="predicted"/>
<name>A0ACC0YFW5_9ROSI</name>
<comment type="caution">
    <text evidence="1">The sequence shown here is derived from an EMBL/GenBank/DDBJ whole genome shotgun (WGS) entry which is preliminary data.</text>
</comment>
<dbReference type="EMBL" id="CM047742">
    <property type="protein sequence ID" value="KAJ0036045.1"/>
    <property type="molecule type" value="Genomic_DNA"/>
</dbReference>